<dbReference type="EMBL" id="RCSS01000518">
    <property type="protein sequence ID" value="RVD91444.1"/>
    <property type="molecule type" value="Genomic_DNA"/>
</dbReference>
<dbReference type="AlphaFoldDB" id="A0A437AJY0"/>
<sequence>MNKLYFFIIAVTFPFYIQNKHSLFRKLKQMTENINQAPKLKNESFTKNEIVINIFLNRKPRRGIFKSNRVLVSELRIPTKDIKTGNVLMKKEKKDRVCLFDGIVGRKCIDSGKKICKIK</sequence>
<reference evidence="1 2" key="1">
    <citation type="submission" date="2018-10" db="EMBL/GenBank/DDBJ databases">
        <title>Draft genome sequence of the microsporidian Tubulinosema ratisbonensis.</title>
        <authorList>
            <person name="Polonais V."/>
            <person name="Peyretaillade E."/>
            <person name="Niehus S."/>
            <person name="Wawrzyniak I."/>
            <person name="Franchet A."/>
            <person name="Gaspin C."/>
            <person name="Reichstadt M."/>
            <person name="Belser C."/>
            <person name="Labadie K."/>
            <person name="Delbac F."/>
            <person name="Ferrandon D."/>
        </authorList>
    </citation>
    <scope>NUCLEOTIDE SEQUENCE [LARGE SCALE GENOMIC DNA]</scope>
    <source>
        <strain evidence="1 2">Franzen</strain>
    </source>
</reference>
<evidence type="ECO:0000313" key="2">
    <source>
        <dbReference type="Proteomes" id="UP000282876"/>
    </source>
</evidence>
<accession>A0A437AJY0</accession>
<evidence type="ECO:0000313" key="1">
    <source>
        <dbReference type="EMBL" id="RVD91444.1"/>
    </source>
</evidence>
<comment type="caution">
    <text evidence="1">The sequence shown here is derived from an EMBL/GenBank/DDBJ whole genome shotgun (WGS) entry which is preliminary data.</text>
</comment>
<gene>
    <name evidence="1" type="ORF">TUBRATIS_20970</name>
</gene>
<protein>
    <submittedName>
        <fullName evidence="1">Uncharacterized protein</fullName>
    </submittedName>
</protein>
<dbReference type="OrthoDB" id="2187199at2759"/>
<organism evidence="1 2">
    <name type="scientific">Tubulinosema ratisbonensis</name>
    <dbReference type="NCBI Taxonomy" id="291195"/>
    <lineage>
        <taxon>Eukaryota</taxon>
        <taxon>Fungi</taxon>
        <taxon>Fungi incertae sedis</taxon>
        <taxon>Microsporidia</taxon>
        <taxon>Tubulinosematoidea</taxon>
        <taxon>Tubulinosematidae</taxon>
        <taxon>Tubulinosema</taxon>
    </lineage>
</organism>
<dbReference type="VEuPathDB" id="MicrosporidiaDB:TUBRATIS_20970"/>
<keyword evidence="2" id="KW-1185">Reference proteome</keyword>
<name>A0A437AJY0_9MICR</name>
<proteinExistence type="predicted"/>
<dbReference type="Proteomes" id="UP000282876">
    <property type="component" value="Unassembled WGS sequence"/>
</dbReference>